<dbReference type="GO" id="GO:0006950">
    <property type="term" value="P:response to stress"/>
    <property type="evidence" value="ECO:0007669"/>
    <property type="project" value="TreeGrafter"/>
</dbReference>
<dbReference type="InterPro" id="IPR039422">
    <property type="entry name" value="MarR/SlyA-like"/>
</dbReference>
<dbReference type="RefSeq" id="WP_013014114.1">
    <property type="nucleotide sequence ID" value="NC_013946.1"/>
</dbReference>
<evidence type="ECO:0000313" key="5">
    <source>
        <dbReference type="Proteomes" id="UP000013026"/>
    </source>
</evidence>
<protein>
    <submittedName>
        <fullName evidence="3">MarR family transcriptional regulator</fullName>
    </submittedName>
    <submittedName>
        <fullName evidence="2">Transcriptional regulator, MarR family</fullName>
    </submittedName>
</protein>
<dbReference type="AlphaFoldDB" id="D3PT32"/>
<dbReference type="KEGG" id="mrb:Mrub_1858"/>
<name>D3PT32_MEIRD</name>
<dbReference type="EMBL" id="CP001743">
    <property type="protein sequence ID" value="ADD28615.1"/>
    <property type="molecule type" value="Genomic_DNA"/>
</dbReference>
<dbReference type="SMART" id="SM00347">
    <property type="entry name" value="HTH_MARR"/>
    <property type="match status" value="1"/>
</dbReference>
<evidence type="ECO:0000313" key="3">
    <source>
        <dbReference type="EMBL" id="AGK05940.1"/>
    </source>
</evidence>
<organism evidence="3 5">
    <name type="scientific">Meiothermus ruber (strain ATCC 35948 / DSM 1279 / VKM B-1258 / 21)</name>
    <name type="common">Thermus ruber</name>
    <dbReference type="NCBI Taxonomy" id="504728"/>
    <lineage>
        <taxon>Bacteria</taxon>
        <taxon>Thermotogati</taxon>
        <taxon>Deinococcota</taxon>
        <taxon>Deinococci</taxon>
        <taxon>Thermales</taxon>
        <taxon>Thermaceae</taxon>
        <taxon>Meiothermus</taxon>
    </lineage>
</organism>
<sequence>MEAPLEKKLTSALERLAQAQRVLLWQTAEPLGLSPIQALILLHLHLREPSTRRVGVLAQYFDLTPATISDAVSALVTKGLLIRHPGRDRRTHTLELTPAGLEYVDKLKDWDYPIQHALRALQTTQKEALYDLLLALLARLVEDSVITVVRMCLLCRHLHSQSGKYHCTLLQKPLLAPQLRVDCPEFSPGAQPDGRC</sequence>
<dbReference type="PATRIC" id="fig|504728.9.peg.2729"/>
<dbReference type="STRING" id="504728.K649_13270"/>
<feature type="domain" description="HTH marR-type" evidence="1">
    <location>
        <begin position="6"/>
        <end position="138"/>
    </location>
</feature>
<dbReference type="InterPro" id="IPR036390">
    <property type="entry name" value="WH_DNA-bd_sf"/>
</dbReference>
<dbReference type="InterPro" id="IPR036388">
    <property type="entry name" value="WH-like_DNA-bd_sf"/>
</dbReference>
<dbReference type="OrthoDB" id="2575373at2"/>
<dbReference type="KEGG" id="mre:K649_13270"/>
<reference evidence="2 4" key="1">
    <citation type="journal article" date="2010" name="Stand. Genomic Sci.">
        <title>Complete genome sequence of Meiothermus ruber type strain (21).</title>
        <authorList>
            <person name="Tindall B.J."/>
            <person name="Sikorski J."/>
            <person name="Lucas S."/>
            <person name="Goltsman E."/>
            <person name="Copeland A."/>
            <person name="Glavina Del Rio T."/>
            <person name="Nolan M."/>
            <person name="Tice H."/>
            <person name="Cheng J.F."/>
            <person name="Han C."/>
            <person name="Pitluck S."/>
            <person name="Liolios K."/>
            <person name="Ivanova N."/>
            <person name="Mavromatis K."/>
            <person name="Ovchinnikova G."/>
            <person name="Pati A."/>
            <person name="Fahnrich R."/>
            <person name="Goodwin L."/>
            <person name="Chen A."/>
            <person name="Palaniappan K."/>
            <person name="Land M."/>
            <person name="Hauser L."/>
            <person name="Chang Y.J."/>
            <person name="Jeffries C.D."/>
            <person name="Rohde M."/>
            <person name="Goker M."/>
            <person name="Woyke T."/>
            <person name="Bristow J."/>
            <person name="Eisen J.A."/>
            <person name="Markowitz V."/>
            <person name="Hugenholtz P."/>
            <person name="Kyrpides N.C."/>
            <person name="Klenk H.P."/>
            <person name="Lapidus A."/>
        </authorList>
    </citation>
    <scope>NUCLEOTIDE SEQUENCE [LARGE SCALE GENOMIC DNA]</scope>
    <source>
        <strain evidence="4">ATCC 35948 / DSM 1279 / VKM B-1258 / 21</strain>
        <strain evidence="2">DSM 1279</strain>
    </source>
</reference>
<evidence type="ECO:0000259" key="1">
    <source>
        <dbReference type="PROSITE" id="PS50995"/>
    </source>
</evidence>
<evidence type="ECO:0000313" key="4">
    <source>
        <dbReference type="Proteomes" id="UP000006655"/>
    </source>
</evidence>
<reference evidence="3" key="2">
    <citation type="submission" date="2013-04" db="EMBL/GenBank/DDBJ databases">
        <title>Non-Hybrid, Finished Microbial Genome Assemblies from Long-Read SMRT Sequencing Data.</title>
        <authorList>
            <person name="Klammer A."/>
            <person name="Drake J."/>
            <person name="Heiner C."/>
            <person name="Clum A."/>
            <person name="Copeland A."/>
            <person name="Huddleston J."/>
            <person name="Eichler E."/>
            <person name="Turner S.W."/>
        </authorList>
    </citation>
    <scope>NUCLEOTIDE SEQUENCE</scope>
    <source>
        <strain evidence="3">DSM 1279</strain>
    </source>
</reference>
<dbReference type="GO" id="GO:0003700">
    <property type="term" value="F:DNA-binding transcription factor activity"/>
    <property type="evidence" value="ECO:0007669"/>
    <property type="project" value="InterPro"/>
</dbReference>
<dbReference type="Pfam" id="PF12802">
    <property type="entry name" value="MarR_2"/>
    <property type="match status" value="1"/>
</dbReference>
<proteinExistence type="predicted"/>
<dbReference type="eggNOG" id="COG1846">
    <property type="taxonomic scope" value="Bacteria"/>
</dbReference>
<keyword evidence="4" id="KW-1185">Reference proteome</keyword>
<reference evidence="3 5" key="3">
    <citation type="submission" date="2013-04" db="EMBL/GenBank/DDBJ databases">
        <authorList>
            <person name="Chin J."/>
            <person name="Alexander D.H."/>
            <person name="Marks P."/>
            <person name="Korlach J."/>
            <person name="Clum A."/>
            <person name="Copeland A."/>
        </authorList>
    </citation>
    <scope>NUCLEOTIDE SEQUENCE [LARGE SCALE GENOMIC DNA]</scope>
    <source>
        <strain evidence="5">ATCC 35948 / DSM 1279 / VKM B-1258 / 21</strain>
        <strain evidence="3">DSM 1279</strain>
    </source>
</reference>
<dbReference type="PROSITE" id="PS50995">
    <property type="entry name" value="HTH_MARR_2"/>
    <property type="match status" value="1"/>
</dbReference>
<evidence type="ECO:0000313" key="2">
    <source>
        <dbReference type="EMBL" id="ADD28615.1"/>
    </source>
</evidence>
<dbReference type="Proteomes" id="UP000013026">
    <property type="component" value="Chromosome"/>
</dbReference>
<dbReference type="SUPFAM" id="SSF46785">
    <property type="entry name" value="Winged helix' DNA-binding domain"/>
    <property type="match status" value="1"/>
</dbReference>
<dbReference type="Proteomes" id="UP000006655">
    <property type="component" value="Chromosome"/>
</dbReference>
<dbReference type="InterPro" id="IPR000835">
    <property type="entry name" value="HTH_MarR-typ"/>
</dbReference>
<dbReference type="EMBL" id="CP005385">
    <property type="protein sequence ID" value="AGK05940.1"/>
    <property type="molecule type" value="Genomic_DNA"/>
</dbReference>
<dbReference type="PANTHER" id="PTHR33164:SF43">
    <property type="entry name" value="HTH-TYPE TRANSCRIPTIONAL REPRESSOR YETL"/>
    <property type="match status" value="1"/>
</dbReference>
<dbReference type="PANTHER" id="PTHR33164">
    <property type="entry name" value="TRANSCRIPTIONAL REGULATOR, MARR FAMILY"/>
    <property type="match status" value="1"/>
</dbReference>
<dbReference type="Gene3D" id="1.10.10.10">
    <property type="entry name" value="Winged helix-like DNA-binding domain superfamily/Winged helix DNA-binding domain"/>
    <property type="match status" value="1"/>
</dbReference>
<gene>
    <name evidence="2" type="ordered locus">Mrub_1858</name>
    <name evidence="3" type="ORF">K649_13270</name>
</gene>
<accession>D3PT32</accession>